<proteinExistence type="inferred from homology"/>
<dbReference type="Proteomes" id="UP000323956">
    <property type="component" value="Unassembled WGS sequence"/>
</dbReference>
<evidence type="ECO:0000256" key="7">
    <source>
        <dbReference type="PIRSR" id="PIRSR006487-1"/>
    </source>
</evidence>
<dbReference type="PIRSF" id="PIRSF006487">
    <property type="entry name" value="GcvT"/>
    <property type="match status" value="1"/>
</dbReference>
<evidence type="ECO:0000256" key="2">
    <source>
        <dbReference type="ARBA" id="ARBA00012616"/>
    </source>
</evidence>
<comment type="similarity">
    <text evidence="1">Belongs to the GcvT family.</text>
</comment>
<dbReference type="EMBL" id="FTMK01000004">
    <property type="protein sequence ID" value="SIQ17992.1"/>
    <property type="molecule type" value="Genomic_DNA"/>
</dbReference>
<dbReference type="GO" id="GO:0004047">
    <property type="term" value="F:aminomethyltransferase activity"/>
    <property type="evidence" value="ECO:0007669"/>
    <property type="project" value="UniProtKB-EC"/>
</dbReference>
<comment type="catalytic activity">
    <reaction evidence="6">
        <text>N(6)-[(R)-S(8)-aminomethyldihydrolipoyl]-L-lysyl-[protein] + (6S)-5,6,7,8-tetrahydrofolate = N(6)-[(R)-dihydrolipoyl]-L-lysyl-[protein] + (6R)-5,10-methylene-5,6,7,8-tetrahydrofolate + NH4(+)</text>
        <dbReference type="Rhea" id="RHEA:16945"/>
        <dbReference type="Rhea" id="RHEA-COMP:10475"/>
        <dbReference type="Rhea" id="RHEA-COMP:10492"/>
        <dbReference type="ChEBI" id="CHEBI:15636"/>
        <dbReference type="ChEBI" id="CHEBI:28938"/>
        <dbReference type="ChEBI" id="CHEBI:57453"/>
        <dbReference type="ChEBI" id="CHEBI:83100"/>
        <dbReference type="ChEBI" id="CHEBI:83143"/>
        <dbReference type="EC" id="2.1.2.10"/>
    </reaction>
</comment>
<organism evidence="10 11">
    <name type="scientific">Paracoccus thiocyanatus</name>
    <dbReference type="NCBI Taxonomy" id="34006"/>
    <lineage>
        <taxon>Bacteria</taxon>
        <taxon>Pseudomonadati</taxon>
        <taxon>Pseudomonadota</taxon>
        <taxon>Alphaproteobacteria</taxon>
        <taxon>Rhodobacterales</taxon>
        <taxon>Paracoccaceae</taxon>
        <taxon>Paracoccus</taxon>
    </lineage>
</organism>
<dbReference type="InterPro" id="IPR006223">
    <property type="entry name" value="GcvT"/>
</dbReference>
<reference evidence="10 11" key="1">
    <citation type="submission" date="2017-01" db="EMBL/GenBank/DDBJ databases">
        <authorList>
            <person name="Varghese N."/>
            <person name="Submissions S."/>
        </authorList>
    </citation>
    <scope>NUCLEOTIDE SEQUENCE [LARGE SCALE GENOMIC DNA]</scope>
    <source>
        <strain evidence="10 11">ATCC 700171</strain>
    </source>
</reference>
<dbReference type="Pfam" id="PF01571">
    <property type="entry name" value="GCV_T"/>
    <property type="match status" value="1"/>
</dbReference>
<dbReference type="GO" id="GO:0008168">
    <property type="term" value="F:methyltransferase activity"/>
    <property type="evidence" value="ECO:0007669"/>
    <property type="project" value="UniProtKB-KW"/>
</dbReference>
<gene>
    <name evidence="10" type="ORF">SAMN05421641_104165</name>
</gene>
<accession>A0A1N6QNC5</accession>
<keyword evidence="10" id="KW-0489">Methyltransferase</keyword>
<evidence type="ECO:0000259" key="9">
    <source>
        <dbReference type="Pfam" id="PF08669"/>
    </source>
</evidence>
<dbReference type="Pfam" id="PF08669">
    <property type="entry name" value="GCV_T_C"/>
    <property type="match status" value="1"/>
</dbReference>
<feature type="domain" description="Aminomethyltransferase C-terminal" evidence="9">
    <location>
        <begin position="287"/>
        <end position="365"/>
    </location>
</feature>
<evidence type="ECO:0000256" key="1">
    <source>
        <dbReference type="ARBA" id="ARBA00008609"/>
    </source>
</evidence>
<dbReference type="InterPro" id="IPR029043">
    <property type="entry name" value="GcvT/YgfZ_C"/>
</dbReference>
<evidence type="ECO:0000259" key="8">
    <source>
        <dbReference type="Pfam" id="PF01571"/>
    </source>
</evidence>
<dbReference type="Gene3D" id="3.30.1360.120">
    <property type="entry name" value="Probable tRNA modification gtpase trme, domain 1"/>
    <property type="match status" value="1"/>
</dbReference>
<protein>
    <recommendedName>
        <fullName evidence="2">aminomethyltransferase</fullName>
        <ecNumber evidence="2">2.1.2.10</ecNumber>
    </recommendedName>
    <alternativeName>
        <fullName evidence="5">Glycine cleavage system T protein</fullName>
    </alternativeName>
</protein>
<dbReference type="NCBIfam" id="TIGR00528">
    <property type="entry name" value="gcvT"/>
    <property type="match status" value="1"/>
</dbReference>
<dbReference type="InterPro" id="IPR013977">
    <property type="entry name" value="GcvT_C"/>
</dbReference>
<dbReference type="EC" id="2.1.2.10" evidence="2"/>
<dbReference type="GO" id="GO:0008483">
    <property type="term" value="F:transaminase activity"/>
    <property type="evidence" value="ECO:0007669"/>
    <property type="project" value="UniProtKB-KW"/>
</dbReference>
<evidence type="ECO:0000313" key="10">
    <source>
        <dbReference type="EMBL" id="SIQ17992.1"/>
    </source>
</evidence>
<sequence>MPMADLRRTTLYDLHLARGAKMVPFAGWEMPVQYPMGVLNEHLHTRAHAGLFDVSHMGQVILRGPAAAQALEALVPADILGLAQGRQRYGLFTNDRGGILDDLMIANKGDHLLLVVNAACAEQDIAHLRQLEAQGISVEPVTDRGLLALQGPQAQAVLERLVPGVAAMRFMDVAEFDWQGATLWLSRSGYSGEDGFEISVPGDRAVALAEALLAEPEVAPIGLGARDSLRLEAGLPLYGHDMDGSTPPGEVGLGWSIPKVRRAGGARAGGFPGADLILKGLAQGPARSRMGLRPEGRAPIREGVEIFDAAEGGAGLGKVCSGGFGPSVGGPIAMAILPAALRPGATVWAELRGRRVPVTIAPLPFHEPSYKR</sequence>
<name>A0A1N6QNC5_9RHOB</name>
<evidence type="ECO:0000256" key="4">
    <source>
        <dbReference type="ARBA" id="ARBA00022679"/>
    </source>
</evidence>
<dbReference type="NCBIfam" id="NF010093">
    <property type="entry name" value="PRK13579.1"/>
    <property type="match status" value="1"/>
</dbReference>
<dbReference type="PANTHER" id="PTHR43757:SF2">
    <property type="entry name" value="AMINOMETHYLTRANSFERASE, MITOCHONDRIAL"/>
    <property type="match status" value="1"/>
</dbReference>
<dbReference type="NCBIfam" id="NF001567">
    <property type="entry name" value="PRK00389.1"/>
    <property type="match status" value="1"/>
</dbReference>
<keyword evidence="4 10" id="KW-0808">Transferase</keyword>
<dbReference type="SUPFAM" id="SSF101790">
    <property type="entry name" value="Aminomethyltransferase beta-barrel domain"/>
    <property type="match status" value="1"/>
</dbReference>
<evidence type="ECO:0000256" key="6">
    <source>
        <dbReference type="ARBA" id="ARBA00047665"/>
    </source>
</evidence>
<dbReference type="SUPFAM" id="SSF103025">
    <property type="entry name" value="Folate-binding domain"/>
    <property type="match status" value="1"/>
</dbReference>
<feature type="binding site" evidence="7">
    <location>
        <position position="197"/>
    </location>
    <ligand>
        <name>substrate</name>
    </ligand>
</feature>
<dbReference type="Gene3D" id="2.40.30.110">
    <property type="entry name" value="Aminomethyltransferase beta-barrel domains"/>
    <property type="match status" value="1"/>
</dbReference>
<evidence type="ECO:0000313" key="11">
    <source>
        <dbReference type="Proteomes" id="UP000323956"/>
    </source>
</evidence>
<dbReference type="InterPro" id="IPR028896">
    <property type="entry name" value="GcvT/YgfZ/DmdA"/>
</dbReference>
<dbReference type="GO" id="GO:0006546">
    <property type="term" value="P:glycine catabolic process"/>
    <property type="evidence" value="ECO:0007669"/>
    <property type="project" value="InterPro"/>
</dbReference>
<dbReference type="GO" id="GO:0005960">
    <property type="term" value="C:glycine cleavage complex"/>
    <property type="evidence" value="ECO:0007669"/>
    <property type="project" value="InterPro"/>
</dbReference>
<dbReference type="Gene3D" id="4.10.1250.10">
    <property type="entry name" value="Aminomethyltransferase fragment"/>
    <property type="match status" value="1"/>
</dbReference>
<dbReference type="InterPro" id="IPR006222">
    <property type="entry name" value="GCVT_N"/>
</dbReference>
<dbReference type="GO" id="GO:0032259">
    <property type="term" value="P:methylation"/>
    <property type="evidence" value="ECO:0007669"/>
    <property type="project" value="UniProtKB-KW"/>
</dbReference>
<dbReference type="FunFam" id="3.30.70.1400:FF:000001">
    <property type="entry name" value="Aminomethyltransferase"/>
    <property type="match status" value="1"/>
</dbReference>
<evidence type="ECO:0000256" key="3">
    <source>
        <dbReference type="ARBA" id="ARBA00022576"/>
    </source>
</evidence>
<dbReference type="AlphaFoldDB" id="A0A1N6QNC5"/>
<dbReference type="Gene3D" id="3.30.70.1400">
    <property type="entry name" value="Aminomethyltransferase beta-barrel domains"/>
    <property type="match status" value="1"/>
</dbReference>
<feature type="domain" description="GCVT N-terminal" evidence="8">
    <location>
        <begin position="11"/>
        <end position="257"/>
    </location>
</feature>
<dbReference type="PANTHER" id="PTHR43757">
    <property type="entry name" value="AMINOMETHYLTRANSFERASE"/>
    <property type="match status" value="1"/>
</dbReference>
<evidence type="ECO:0000256" key="5">
    <source>
        <dbReference type="ARBA" id="ARBA00031395"/>
    </source>
</evidence>
<keyword evidence="3" id="KW-0032">Aminotransferase</keyword>
<dbReference type="InterPro" id="IPR027266">
    <property type="entry name" value="TrmE/GcvT-like"/>
</dbReference>